<feature type="domain" description="NodB homology" evidence="4">
    <location>
        <begin position="224"/>
        <end position="403"/>
    </location>
</feature>
<keyword evidence="3" id="KW-0812">Transmembrane</keyword>
<dbReference type="SUPFAM" id="SSF88713">
    <property type="entry name" value="Glycoside hydrolase/deacetylase"/>
    <property type="match status" value="1"/>
</dbReference>
<dbReference type="PROSITE" id="PS51677">
    <property type="entry name" value="NODB"/>
    <property type="match status" value="1"/>
</dbReference>
<dbReference type="eggNOG" id="COG0726">
    <property type="taxonomic scope" value="Bacteria"/>
</dbReference>
<dbReference type="PANTHER" id="PTHR10587:SF133">
    <property type="entry name" value="CHITIN DEACETYLASE 1-RELATED"/>
    <property type="match status" value="1"/>
</dbReference>
<organism evidence="5 6">
    <name type="scientific">Bifidobacterium psychraerophilum</name>
    <dbReference type="NCBI Taxonomy" id="218140"/>
    <lineage>
        <taxon>Bacteria</taxon>
        <taxon>Bacillati</taxon>
        <taxon>Actinomycetota</taxon>
        <taxon>Actinomycetes</taxon>
        <taxon>Bifidobacteriales</taxon>
        <taxon>Bifidobacteriaceae</taxon>
        <taxon>Bifidobacterium</taxon>
    </lineage>
</organism>
<keyword evidence="3" id="KW-0472">Membrane</keyword>
<dbReference type="GO" id="GO:0031176">
    <property type="term" value="F:endo-1,4-beta-xylanase activity"/>
    <property type="evidence" value="ECO:0007669"/>
    <property type="project" value="UniProtKB-EC"/>
</dbReference>
<keyword evidence="5" id="KW-0326">Glycosidase</keyword>
<keyword evidence="6" id="KW-1185">Reference proteome</keyword>
<keyword evidence="1" id="KW-0479">Metal-binding</keyword>
<dbReference type="Proteomes" id="UP000029050">
    <property type="component" value="Unassembled WGS sequence"/>
</dbReference>
<name>A0A087CHZ4_9BIFI</name>
<dbReference type="GO" id="GO:0016020">
    <property type="term" value="C:membrane"/>
    <property type="evidence" value="ECO:0007669"/>
    <property type="project" value="TreeGrafter"/>
</dbReference>
<comment type="caution">
    <text evidence="5">The sequence shown here is derived from an EMBL/GenBank/DDBJ whole genome shotgun (WGS) entry which is preliminary data.</text>
</comment>
<keyword evidence="3" id="KW-1133">Transmembrane helix</keyword>
<dbReference type="AlphaFoldDB" id="A0A087CHZ4"/>
<accession>A0A087CHZ4</accession>
<dbReference type="EMBL" id="JGZI01000008">
    <property type="protein sequence ID" value="KFI82894.1"/>
    <property type="molecule type" value="Genomic_DNA"/>
</dbReference>
<dbReference type="InterPro" id="IPR050248">
    <property type="entry name" value="Polysacc_deacetylase_ArnD"/>
</dbReference>
<evidence type="ECO:0000256" key="3">
    <source>
        <dbReference type="SAM" id="Phobius"/>
    </source>
</evidence>
<dbReference type="Pfam" id="PF01522">
    <property type="entry name" value="Polysacc_deac_1"/>
    <property type="match status" value="1"/>
</dbReference>
<protein>
    <submittedName>
        <fullName evidence="5">Polysaccharide deacetylase</fullName>
        <ecNumber evidence="5">3.2.1.8</ecNumber>
    </submittedName>
</protein>
<dbReference type="Gene3D" id="3.20.20.370">
    <property type="entry name" value="Glycoside hydrolase/deacetylase"/>
    <property type="match status" value="1"/>
</dbReference>
<dbReference type="GeneID" id="98299895"/>
<dbReference type="InterPro" id="IPR002509">
    <property type="entry name" value="NODB_dom"/>
</dbReference>
<evidence type="ECO:0000259" key="4">
    <source>
        <dbReference type="PROSITE" id="PS51677"/>
    </source>
</evidence>
<keyword evidence="2 5" id="KW-0378">Hydrolase</keyword>
<evidence type="ECO:0000313" key="6">
    <source>
        <dbReference type="Proteomes" id="UP000029050"/>
    </source>
</evidence>
<reference evidence="5 6" key="1">
    <citation type="submission" date="2014-03" db="EMBL/GenBank/DDBJ databases">
        <title>Genomics of Bifidobacteria.</title>
        <authorList>
            <person name="Ventura M."/>
            <person name="Milani C."/>
            <person name="Lugli G.A."/>
        </authorList>
    </citation>
    <scope>NUCLEOTIDE SEQUENCE [LARGE SCALE GENOMIC DNA]</scope>
    <source>
        <strain evidence="5 6">LMG 21775</strain>
    </source>
</reference>
<dbReference type="RefSeq" id="WP_051921614.1">
    <property type="nucleotide sequence ID" value="NZ_JGZI01000008.1"/>
</dbReference>
<dbReference type="GO" id="GO:0016810">
    <property type="term" value="F:hydrolase activity, acting on carbon-nitrogen (but not peptide) bonds"/>
    <property type="evidence" value="ECO:0007669"/>
    <property type="project" value="InterPro"/>
</dbReference>
<dbReference type="GO" id="GO:0046872">
    <property type="term" value="F:metal ion binding"/>
    <property type="evidence" value="ECO:0007669"/>
    <property type="project" value="UniProtKB-KW"/>
</dbReference>
<evidence type="ECO:0000256" key="2">
    <source>
        <dbReference type="ARBA" id="ARBA00022801"/>
    </source>
</evidence>
<dbReference type="STRING" id="218140.BPSY_0684"/>
<dbReference type="PANTHER" id="PTHR10587">
    <property type="entry name" value="GLYCOSYL TRANSFERASE-RELATED"/>
    <property type="match status" value="1"/>
</dbReference>
<dbReference type="InterPro" id="IPR011330">
    <property type="entry name" value="Glyco_hydro/deAcase_b/a-brl"/>
</dbReference>
<sequence length="429" mass="46867">MKGDSTDSTDSTDSSMQASIENEADVEVLSISKTPKNRRRTAIAMLALALIIIAGAFAGWYWWNNYRHFTVEVNHSAIQTTGRQTLRDVLGEHGNFGKKPGKLLSFSGKTLESTGGSAISVRQNDVAISDAGLDTTHLRQGDTITVENGKDTTESHTVHEKDIPFDASITTGGAIQFVAQQGRVGRQEYWVGVTSGEKVDKKVIRPASELKIDSISPKVPADKKVIALTFDDGPSSFSAPILQILKDKGAKATFFDIGKQSAELPQMERQMIADGNQVASHSNTHPDLSTLGRDALRAELSAGFSAISSASDTQSRMLRAPYGAFSKQNWIDCSDMVSSNLLWTIDTLDWKRPGEQEIKQQVLDHAYSGAIVLMHDGGGDRTEDVKVLPSIIDALHQQGYQFVTINELMKMDGRFPDWVLNNQIAPESK</sequence>
<dbReference type="CDD" id="cd10917">
    <property type="entry name" value="CE4_NodB_like_6s_7s"/>
    <property type="match status" value="1"/>
</dbReference>
<feature type="transmembrane region" description="Helical" evidence="3">
    <location>
        <begin position="42"/>
        <end position="63"/>
    </location>
</feature>
<dbReference type="GO" id="GO:0005975">
    <property type="term" value="P:carbohydrate metabolic process"/>
    <property type="evidence" value="ECO:0007669"/>
    <property type="project" value="InterPro"/>
</dbReference>
<proteinExistence type="predicted"/>
<evidence type="ECO:0000256" key="1">
    <source>
        <dbReference type="ARBA" id="ARBA00022723"/>
    </source>
</evidence>
<gene>
    <name evidence="5" type="ORF">BPSY_0684</name>
</gene>
<dbReference type="EC" id="3.2.1.8" evidence="5"/>
<dbReference type="OrthoDB" id="9763050at2"/>
<evidence type="ECO:0000313" key="5">
    <source>
        <dbReference type="EMBL" id="KFI82894.1"/>
    </source>
</evidence>